<dbReference type="EMBL" id="HBFR01043106">
    <property type="protein sequence ID" value="CAD8904332.1"/>
    <property type="molecule type" value="Transcribed_RNA"/>
</dbReference>
<evidence type="ECO:0000313" key="2">
    <source>
        <dbReference type="EMBL" id="CAD8904332.1"/>
    </source>
</evidence>
<feature type="compositionally biased region" description="Low complexity" evidence="1">
    <location>
        <begin position="23"/>
        <end position="34"/>
    </location>
</feature>
<organism evidence="2">
    <name type="scientific">Corethron hystrix</name>
    <dbReference type="NCBI Taxonomy" id="216773"/>
    <lineage>
        <taxon>Eukaryota</taxon>
        <taxon>Sar</taxon>
        <taxon>Stramenopiles</taxon>
        <taxon>Ochrophyta</taxon>
        <taxon>Bacillariophyta</taxon>
        <taxon>Coscinodiscophyceae</taxon>
        <taxon>Corethrophycidae</taxon>
        <taxon>Corethrales</taxon>
        <taxon>Corethraceae</taxon>
        <taxon>Corethron</taxon>
    </lineage>
</organism>
<proteinExistence type="predicted"/>
<gene>
    <name evidence="2" type="ORF">CHYS00102_LOCUS31552</name>
</gene>
<protein>
    <submittedName>
        <fullName evidence="2">Uncharacterized protein</fullName>
    </submittedName>
</protein>
<sequence length="415" mass="46116">MSKRPEQVKSSDETSLHPLDMLSSENFSNVSNNNVSLPNHVPTSMQNVMQATGLSQDNIAMLSTASRLPREERCVRPRESLMDHLLSFASSFPAGSMNINPMNTSSVNSYQADPNRNSNLIDPLLQIHRNEFNPDISAGHGTDITDSEKLQLCVQQKMQQKIQQRQQHQQLQQQQLRKQQQQQLKLLCGNMDIMGSSNIVDTSQQVQSSNFSGLYPSLNSFPMHASSLCQLSKSSVPLSNQEPLPNNCSISSEFSQQQNGLSQQLHQMNRKIQLQQKELALCKSRIEKGFSDMNASLVSGLQPKEGRSIGTVSENESSKSVLHGIPIRSVTKKLSDSSQLTNTTASSELVFSNSSIAGIVPVSSRSTSMETTPNGKKVYYFPCRARGMDPGHTFEVCRYLFNKELFPCVTFILIL</sequence>
<evidence type="ECO:0000256" key="1">
    <source>
        <dbReference type="SAM" id="MobiDB-lite"/>
    </source>
</evidence>
<accession>A0A7S1G3W9</accession>
<dbReference type="AlphaFoldDB" id="A0A7S1G3W9"/>
<reference evidence="2" key="1">
    <citation type="submission" date="2021-01" db="EMBL/GenBank/DDBJ databases">
        <authorList>
            <person name="Corre E."/>
            <person name="Pelletier E."/>
            <person name="Niang G."/>
            <person name="Scheremetjew M."/>
            <person name="Finn R."/>
            <person name="Kale V."/>
            <person name="Holt S."/>
            <person name="Cochrane G."/>
            <person name="Meng A."/>
            <person name="Brown T."/>
            <person name="Cohen L."/>
        </authorList>
    </citation>
    <scope>NUCLEOTIDE SEQUENCE</scope>
    <source>
        <strain evidence="2">308</strain>
    </source>
</reference>
<name>A0A7S1G3W9_9STRA</name>
<feature type="region of interest" description="Disordered" evidence="1">
    <location>
        <begin position="1"/>
        <end position="34"/>
    </location>
</feature>
<feature type="compositionally biased region" description="Basic and acidic residues" evidence="1">
    <location>
        <begin position="1"/>
        <end position="15"/>
    </location>
</feature>